<dbReference type="InterPro" id="IPR025749">
    <property type="entry name" value="Sphingomyelin_synth-like_dom"/>
</dbReference>
<feature type="transmembrane region" description="Helical" evidence="9">
    <location>
        <begin position="348"/>
        <end position="368"/>
    </location>
</feature>
<feature type="transmembrane region" description="Helical" evidence="9">
    <location>
        <begin position="135"/>
        <end position="158"/>
    </location>
</feature>
<dbReference type="Proteomes" id="UP000541610">
    <property type="component" value="Unassembled WGS sequence"/>
</dbReference>
<evidence type="ECO:0000256" key="4">
    <source>
        <dbReference type="ARBA" id="ARBA00022692"/>
    </source>
</evidence>
<comment type="similarity">
    <text evidence="2">Belongs to the sphingomyelin synthase family.</text>
</comment>
<proteinExistence type="inferred from homology"/>
<keyword evidence="8 9" id="KW-0472">Membrane</keyword>
<organism evidence="11 12">
    <name type="scientific">Perkinsus olseni</name>
    <name type="common">Perkinsus atlanticus</name>
    <dbReference type="NCBI Taxonomy" id="32597"/>
    <lineage>
        <taxon>Eukaryota</taxon>
        <taxon>Sar</taxon>
        <taxon>Alveolata</taxon>
        <taxon>Perkinsozoa</taxon>
        <taxon>Perkinsea</taxon>
        <taxon>Perkinsida</taxon>
        <taxon>Perkinsidae</taxon>
        <taxon>Perkinsus</taxon>
    </lineage>
</organism>
<evidence type="ECO:0000256" key="8">
    <source>
        <dbReference type="ARBA" id="ARBA00023136"/>
    </source>
</evidence>
<comment type="subcellular location">
    <subcellularLocation>
        <location evidence="1">Membrane</location>
        <topology evidence="1">Multi-pass membrane protein</topology>
    </subcellularLocation>
</comment>
<evidence type="ECO:0000256" key="7">
    <source>
        <dbReference type="ARBA" id="ARBA00023098"/>
    </source>
</evidence>
<feature type="transmembrane region" description="Helical" evidence="9">
    <location>
        <begin position="457"/>
        <end position="479"/>
    </location>
</feature>
<comment type="caution">
    <text evidence="11">The sequence shown here is derived from an EMBL/GenBank/DDBJ whole genome shotgun (WGS) entry which is preliminary data.</text>
</comment>
<evidence type="ECO:0000313" key="11">
    <source>
        <dbReference type="EMBL" id="KAF4688738.1"/>
    </source>
</evidence>
<feature type="transmembrane region" description="Helical" evidence="9">
    <location>
        <begin position="109"/>
        <end position="129"/>
    </location>
</feature>
<feature type="domain" description="Sphingomyelin synthase-like" evidence="10">
    <location>
        <begin position="78"/>
        <end position="148"/>
    </location>
</feature>
<keyword evidence="3" id="KW-0808">Transferase</keyword>
<evidence type="ECO:0000256" key="3">
    <source>
        <dbReference type="ARBA" id="ARBA00022679"/>
    </source>
</evidence>
<feature type="transmembrane region" description="Helical" evidence="9">
    <location>
        <begin position="417"/>
        <end position="436"/>
    </location>
</feature>
<keyword evidence="7" id="KW-0443">Lipid metabolism</keyword>
<evidence type="ECO:0000256" key="9">
    <source>
        <dbReference type="SAM" id="Phobius"/>
    </source>
</evidence>
<dbReference type="OrthoDB" id="422827at2759"/>
<reference evidence="11 12" key="1">
    <citation type="submission" date="2020-04" db="EMBL/GenBank/DDBJ databases">
        <title>Perkinsus olseni comparative genomics.</title>
        <authorList>
            <person name="Bogema D.R."/>
        </authorList>
    </citation>
    <scope>NUCLEOTIDE SEQUENCE [LARGE SCALE GENOMIC DNA]</scope>
    <source>
        <strain evidence="11">00978-12</strain>
    </source>
</reference>
<evidence type="ECO:0000256" key="6">
    <source>
        <dbReference type="ARBA" id="ARBA00022989"/>
    </source>
</evidence>
<feature type="transmembrane region" description="Helical" evidence="9">
    <location>
        <begin position="485"/>
        <end position="503"/>
    </location>
</feature>
<dbReference type="GO" id="GO:0000139">
    <property type="term" value="C:Golgi membrane"/>
    <property type="evidence" value="ECO:0007669"/>
    <property type="project" value="TreeGrafter"/>
</dbReference>
<dbReference type="GO" id="GO:0033188">
    <property type="term" value="F:sphingomyelin synthase activity"/>
    <property type="evidence" value="ECO:0007669"/>
    <property type="project" value="TreeGrafter"/>
</dbReference>
<keyword evidence="4 9" id="KW-0812">Transmembrane</keyword>
<dbReference type="GO" id="GO:0046513">
    <property type="term" value="P:ceramide biosynthetic process"/>
    <property type="evidence" value="ECO:0007669"/>
    <property type="project" value="TreeGrafter"/>
</dbReference>
<dbReference type="GO" id="GO:0005789">
    <property type="term" value="C:endoplasmic reticulum membrane"/>
    <property type="evidence" value="ECO:0007669"/>
    <property type="project" value="TreeGrafter"/>
</dbReference>
<sequence>MNVVMLIAVIRAFVGSKPGHPFIVLKRVLLLSSVAYLGRAISVPITMLPSPDMRCVPRLVDGSMFWSVMLMPFGLSHTCADVFYSGHSIPITLSMLFWIDYAPSRREKVCGSLLSVVALLVILCTHFHYTLDVLYGVGLTVIIWRLYHWGLTVPAVVLNSKFYMFWEADAFMEDTDDADTSESSTTPLSMPAQLAGDSRHDSLLIDIEKGHKPVCLQLVSPAEVVSWKLCEEPRIIWARVACDESDHREQRNRHHHGIGHHFSLYQPVGSPFVPVLMMSFCRLLAAGGACVAALMLNCAVDVWAQYRADRYWPRDHLTGSLVQPSSPLPDLGFELLPYISSDYQGVRIPDVCMTLCVLGAAIMIFVKFGFDQGTIVLKRTLLLGAIGYTGRALSVPMTQLPNPDGSCKAVLDWNYPLLSILLVPFGLAHTCADVFYSGHSISVTLATMVWWDYSSSMASRLFGLLWGLLTLTIIIATHFHYTIDVVYGVVITFAAWRLYHYAMKVPAVMLNSRFMMFWEYDAFPVVPLNARRKTVYIPNLNMHVQLCEDSVPALVTQSTTEESSLPSAEDKAIPAGDVAALGVINLNFSEDPRILWGLRIAEKPDGGYRSLP</sequence>
<evidence type="ECO:0000256" key="5">
    <source>
        <dbReference type="ARBA" id="ARBA00022919"/>
    </source>
</evidence>
<evidence type="ECO:0000256" key="1">
    <source>
        <dbReference type="ARBA" id="ARBA00004141"/>
    </source>
</evidence>
<dbReference type="GO" id="GO:0005886">
    <property type="term" value="C:plasma membrane"/>
    <property type="evidence" value="ECO:0007669"/>
    <property type="project" value="TreeGrafter"/>
</dbReference>
<dbReference type="EMBL" id="JABANP010000143">
    <property type="protein sequence ID" value="KAF4688738.1"/>
    <property type="molecule type" value="Genomic_DNA"/>
</dbReference>
<dbReference type="InterPro" id="IPR045221">
    <property type="entry name" value="Sphingomyelin_synth-like"/>
</dbReference>
<keyword evidence="6 9" id="KW-1133">Transmembrane helix</keyword>
<gene>
    <name evidence="11" type="ORF">FOZ60_002480</name>
</gene>
<name>A0A7J6NY61_PEROL</name>
<dbReference type="GO" id="GO:0047493">
    <property type="term" value="F:ceramide cholinephosphotransferase activity"/>
    <property type="evidence" value="ECO:0007669"/>
    <property type="project" value="TreeGrafter"/>
</dbReference>
<evidence type="ECO:0000259" key="10">
    <source>
        <dbReference type="Pfam" id="PF14360"/>
    </source>
</evidence>
<feature type="transmembrane region" description="Helical" evidence="9">
    <location>
        <begin position="283"/>
        <end position="304"/>
    </location>
</feature>
<accession>A0A7J6NY61</accession>
<feature type="domain" description="Sphingomyelin synthase-like" evidence="10">
    <location>
        <begin position="430"/>
        <end position="500"/>
    </location>
</feature>
<dbReference type="Pfam" id="PF14360">
    <property type="entry name" value="PAP2_C"/>
    <property type="match status" value="2"/>
</dbReference>
<dbReference type="AlphaFoldDB" id="A0A7J6NY61"/>
<protein>
    <recommendedName>
        <fullName evidence="10">Sphingomyelin synthase-like domain-containing protein</fullName>
    </recommendedName>
</protein>
<evidence type="ECO:0000313" key="12">
    <source>
        <dbReference type="Proteomes" id="UP000541610"/>
    </source>
</evidence>
<evidence type="ECO:0000256" key="2">
    <source>
        <dbReference type="ARBA" id="ARBA00005441"/>
    </source>
</evidence>
<keyword evidence="5" id="KW-0746">Sphingolipid metabolism</keyword>
<dbReference type="PANTHER" id="PTHR21290:SF25">
    <property type="entry name" value="SPHINGOMYELIN SYNTHASE-RELATED PROTEIN 1"/>
    <property type="match status" value="1"/>
</dbReference>
<dbReference type="PANTHER" id="PTHR21290">
    <property type="entry name" value="SPHINGOMYELIN SYNTHETASE"/>
    <property type="match status" value="1"/>
</dbReference>